<accession>C6LDU4</accession>
<sequence length="357" mass="40884">MEKETKVAFPMIARYNYAIRYIVENGLDIKYVMQPRMTRRTMELGSRYSPDSVCTPFKSTLGSMIEALEAGANTILMVNGLCRLGYYGELQEQILRDLGYQFEFINLSEYTTGKKRDYLKAVKRLNPKYKVARLTAAAIEGVKMAEYIDELEGIYYKSCGFEAEKGSCKKIFDDFLNAMQAASSKSEIESAYRKAKSAFSQVRLNRPEPLLRVGVIGEYFTVMDSFSNLELEQKLADMGVEVHRWMNITNRNLHYSGEKNMNVRIKDLCTYEMGPTSTANIWCARDYAERGFDGIIHVKSAGCTPEMDIMPVLQNIGADYKIPILYLTYDSQTSDTGLMTRIEAFYDMIQMRKKVIR</sequence>
<dbReference type="RefSeq" id="WP_006861586.1">
    <property type="nucleotide sequence ID" value="NZ_ACCL02000007.1"/>
</dbReference>
<dbReference type="Proteomes" id="UP000005561">
    <property type="component" value="Unassembled WGS sequence"/>
</dbReference>
<dbReference type="OrthoDB" id="9780120at2"/>
<dbReference type="InterPro" id="IPR010327">
    <property type="entry name" value="FldB/FldC_alpha/beta"/>
</dbReference>
<evidence type="ECO:0000313" key="2">
    <source>
        <dbReference type="Proteomes" id="UP000005561"/>
    </source>
</evidence>
<evidence type="ECO:0000313" key="1">
    <source>
        <dbReference type="EMBL" id="EET61148.1"/>
    </source>
</evidence>
<gene>
    <name evidence="1" type="ORF">BRYFOR_06793</name>
</gene>
<dbReference type="eggNOG" id="COG3581">
    <property type="taxonomic scope" value="Bacteria"/>
</dbReference>
<keyword evidence="2" id="KW-1185">Reference proteome</keyword>
<dbReference type="PANTHER" id="PTHR32329:SF2">
    <property type="entry name" value="BIFUNCTIONAL PROTEIN [INCLUDES 2-HYDROXYACYL-COA DEHYDRATASE (N-TER) AND ITS ACTIVATOR DOMAIN (C_TERM)"/>
    <property type="match status" value="1"/>
</dbReference>
<proteinExistence type="predicted"/>
<dbReference type="Pfam" id="PF06050">
    <property type="entry name" value="HGD-D"/>
    <property type="match status" value="1"/>
</dbReference>
<dbReference type="AlphaFoldDB" id="C6LDU4"/>
<dbReference type="Gene3D" id="3.40.50.11900">
    <property type="match status" value="1"/>
</dbReference>
<dbReference type="PANTHER" id="PTHR32329">
    <property type="entry name" value="BIFUNCTIONAL PROTEIN [INCLUDES 2-HYDROXYACYL-COA DEHYDRATASE (N-TER) AND ITS ACTIVATOR DOMAIN (C_TERM)-RELATED"/>
    <property type="match status" value="1"/>
</dbReference>
<organism evidence="1 2">
    <name type="scientific">Marvinbryantia formatexigens DSM 14469</name>
    <dbReference type="NCBI Taxonomy" id="478749"/>
    <lineage>
        <taxon>Bacteria</taxon>
        <taxon>Bacillati</taxon>
        <taxon>Bacillota</taxon>
        <taxon>Clostridia</taxon>
        <taxon>Lachnospirales</taxon>
        <taxon>Lachnospiraceae</taxon>
        <taxon>Marvinbryantia</taxon>
    </lineage>
</organism>
<name>C6LDU4_9FIRM</name>
<dbReference type="EMBL" id="ACCL02000007">
    <property type="protein sequence ID" value="EET61148.1"/>
    <property type="molecule type" value="Genomic_DNA"/>
</dbReference>
<reference evidence="1" key="1">
    <citation type="submission" date="2009-07" db="EMBL/GenBank/DDBJ databases">
        <authorList>
            <person name="Weinstock G."/>
            <person name="Sodergren E."/>
            <person name="Clifton S."/>
            <person name="Fulton L."/>
            <person name="Fulton B."/>
            <person name="Courtney L."/>
            <person name="Fronick C."/>
            <person name="Harrison M."/>
            <person name="Strong C."/>
            <person name="Farmer C."/>
            <person name="Delahaunty K."/>
            <person name="Markovic C."/>
            <person name="Hall O."/>
            <person name="Minx P."/>
            <person name="Tomlinson C."/>
            <person name="Mitreva M."/>
            <person name="Nelson J."/>
            <person name="Hou S."/>
            <person name="Wollam A."/>
            <person name="Pepin K.H."/>
            <person name="Johnson M."/>
            <person name="Bhonagiri V."/>
            <person name="Nash W.E."/>
            <person name="Warren W."/>
            <person name="Chinwalla A."/>
            <person name="Mardis E.R."/>
            <person name="Wilson R.K."/>
        </authorList>
    </citation>
    <scope>NUCLEOTIDE SEQUENCE [LARGE SCALE GENOMIC DNA]</scope>
    <source>
        <strain evidence="1">DSM 14469</strain>
    </source>
</reference>
<dbReference type="InterPro" id="IPR051805">
    <property type="entry name" value="Dehydratase_Activator_Redct"/>
</dbReference>
<evidence type="ECO:0008006" key="3">
    <source>
        <dbReference type="Google" id="ProtNLM"/>
    </source>
</evidence>
<comment type="caution">
    <text evidence="1">The sequence shown here is derived from an EMBL/GenBank/DDBJ whole genome shotgun (WGS) entry which is preliminary data.</text>
</comment>
<dbReference type="STRING" id="168384.SAMN05660368_01112"/>
<protein>
    <recommendedName>
        <fullName evidence="3">DUF2229 domain-containing protein</fullName>
    </recommendedName>
</protein>